<dbReference type="GO" id="GO:0015627">
    <property type="term" value="C:type II protein secretion system complex"/>
    <property type="evidence" value="ECO:0007669"/>
    <property type="project" value="InterPro"/>
</dbReference>
<dbReference type="Gene3D" id="3.55.40.10">
    <property type="entry name" value="minor pseudopilin epsh domain"/>
    <property type="match status" value="1"/>
</dbReference>
<dbReference type="Pfam" id="PF07963">
    <property type="entry name" value="N_methyl"/>
    <property type="match status" value="1"/>
</dbReference>
<evidence type="ECO:0000256" key="10">
    <source>
        <dbReference type="ARBA" id="ARBA00030775"/>
    </source>
</evidence>
<evidence type="ECO:0000256" key="6">
    <source>
        <dbReference type="ARBA" id="ARBA00022692"/>
    </source>
</evidence>
<feature type="domain" description="General secretion pathway GspH" evidence="12">
    <location>
        <begin position="44"/>
        <end position="153"/>
    </location>
</feature>
<keyword evidence="5" id="KW-0997">Cell inner membrane</keyword>
<evidence type="ECO:0000256" key="4">
    <source>
        <dbReference type="ARBA" id="ARBA00022481"/>
    </source>
</evidence>
<reference evidence="13 14" key="1">
    <citation type="submission" date="2015-11" db="EMBL/GenBank/DDBJ databases">
        <title>Genomic analysis of 38 Legionella species identifies large and diverse effector repertoires.</title>
        <authorList>
            <person name="Burstein D."/>
            <person name="Amaro F."/>
            <person name="Zusman T."/>
            <person name="Lifshitz Z."/>
            <person name="Cohen O."/>
            <person name="Gilbert J.A."/>
            <person name="Pupko T."/>
            <person name="Shuman H.A."/>
            <person name="Segal G."/>
        </authorList>
    </citation>
    <scope>NUCLEOTIDE SEQUENCE [LARGE SCALE GENOMIC DNA]</scope>
    <source>
        <strain evidence="13 14">ATCC 700990</strain>
    </source>
</reference>
<dbReference type="GO" id="GO:0005886">
    <property type="term" value="C:plasma membrane"/>
    <property type="evidence" value="ECO:0007669"/>
    <property type="project" value="UniProtKB-SubCell"/>
</dbReference>
<sequence length="163" mass="18838">MMRNYGLTLIELLAGLVIISIMFAFCLPLGFSLYGKNQLKVLENEISIAIRFARNMALMKHIPLVLSPLPKTNNWSDGMILFVDNKNHQYTETDQLIHQWNWQKLKVQVNWQGFRSHNYLIFSSTLNHSANNGHFTLRNKEGETVKLVINRLGRVTGLQLLEK</sequence>
<dbReference type="PATRIC" id="fig|1212489.4.peg.362"/>
<evidence type="ECO:0000256" key="8">
    <source>
        <dbReference type="ARBA" id="ARBA00023136"/>
    </source>
</evidence>
<evidence type="ECO:0000256" key="1">
    <source>
        <dbReference type="ARBA" id="ARBA00004377"/>
    </source>
</evidence>
<keyword evidence="7 11" id="KW-1133">Transmembrane helix</keyword>
<gene>
    <name evidence="13" type="ORF">Ldro_0350</name>
</gene>
<comment type="similarity">
    <text evidence="9">Belongs to the GSP H family.</text>
</comment>
<keyword evidence="3" id="KW-1003">Cell membrane</keyword>
<dbReference type="OrthoDB" id="5653962at2"/>
<feature type="transmembrane region" description="Helical" evidence="11">
    <location>
        <begin position="12"/>
        <end position="34"/>
    </location>
</feature>
<evidence type="ECO:0000256" key="3">
    <source>
        <dbReference type="ARBA" id="ARBA00022475"/>
    </source>
</evidence>
<evidence type="ECO:0000256" key="2">
    <source>
        <dbReference type="ARBA" id="ARBA00021549"/>
    </source>
</evidence>
<keyword evidence="14" id="KW-1185">Reference proteome</keyword>
<comment type="caution">
    <text evidence="13">The sequence shown here is derived from an EMBL/GenBank/DDBJ whole genome shotgun (WGS) entry which is preliminary data.</text>
</comment>
<organism evidence="13 14">
    <name type="scientific">Legionella drozanskii LLAP-1</name>
    <dbReference type="NCBI Taxonomy" id="1212489"/>
    <lineage>
        <taxon>Bacteria</taxon>
        <taxon>Pseudomonadati</taxon>
        <taxon>Pseudomonadota</taxon>
        <taxon>Gammaproteobacteria</taxon>
        <taxon>Legionellales</taxon>
        <taxon>Legionellaceae</taxon>
        <taxon>Legionella</taxon>
    </lineage>
</organism>
<evidence type="ECO:0000259" key="12">
    <source>
        <dbReference type="Pfam" id="PF12019"/>
    </source>
</evidence>
<evidence type="ECO:0000256" key="9">
    <source>
        <dbReference type="ARBA" id="ARBA00025772"/>
    </source>
</evidence>
<name>A0A0W0TBJ1_9GAMM</name>
<evidence type="ECO:0000313" key="13">
    <source>
        <dbReference type="EMBL" id="KTC92979.1"/>
    </source>
</evidence>
<dbReference type="GO" id="GO:0015628">
    <property type="term" value="P:protein secretion by the type II secretion system"/>
    <property type="evidence" value="ECO:0007669"/>
    <property type="project" value="InterPro"/>
</dbReference>
<dbReference type="Pfam" id="PF12019">
    <property type="entry name" value="GspH"/>
    <property type="match status" value="1"/>
</dbReference>
<dbReference type="SUPFAM" id="SSF54523">
    <property type="entry name" value="Pili subunits"/>
    <property type="match status" value="1"/>
</dbReference>
<evidence type="ECO:0000256" key="11">
    <source>
        <dbReference type="SAM" id="Phobius"/>
    </source>
</evidence>
<accession>A0A0W0TBJ1</accession>
<dbReference type="RefSeq" id="WP_083497877.1">
    <property type="nucleotide sequence ID" value="NZ_CAAAIU010000003.1"/>
</dbReference>
<evidence type="ECO:0000256" key="7">
    <source>
        <dbReference type="ARBA" id="ARBA00022989"/>
    </source>
</evidence>
<protein>
    <recommendedName>
        <fullName evidence="2">Type II secretion system protein H</fullName>
    </recommendedName>
    <alternativeName>
        <fullName evidence="10">General secretion pathway protein H</fullName>
    </alternativeName>
</protein>
<keyword evidence="6 11" id="KW-0812">Transmembrane</keyword>
<keyword evidence="8 11" id="KW-0472">Membrane</keyword>
<dbReference type="InterPro" id="IPR022346">
    <property type="entry name" value="T2SS_GspH"/>
</dbReference>
<comment type="subcellular location">
    <subcellularLocation>
        <location evidence="1">Cell inner membrane</location>
        <topology evidence="1">Single-pass membrane protein</topology>
    </subcellularLocation>
</comment>
<dbReference type="Proteomes" id="UP000054736">
    <property type="component" value="Unassembled WGS sequence"/>
</dbReference>
<dbReference type="InterPro" id="IPR012902">
    <property type="entry name" value="N_methyl_site"/>
</dbReference>
<evidence type="ECO:0000256" key="5">
    <source>
        <dbReference type="ARBA" id="ARBA00022519"/>
    </source>
</evidence>
<dbReference type="InterPro" id="IPR045584">
    <property type="entry name" value="Pilin-like"/>
</dbReference>
<evidence type="ECO:0000313" key="14">
    <source>
        <dbReference type="Proteomes" id="UP000054736"/>
    </source>
</evidence>
<dbReference type="EMBL" id="LNXY01000003">
    <property type="protein sequence ID" value="KTC92979.1"/>
    <property type="molecule type" value="Genomic_DNA"/>
</dbReference>
<dbReference type="STRING" id="1212489.Ldro_0350"/>
<proteinExistence type="inferred from homology"/>
<dbReference type="AlphaFoldDB" id="A0A0W0TBJ1"/>
<keyword evidence="4" id="KW-0488">Methylation</keyword>
<dbReference type="NCBIfam" id="TIGR02532">
    <property type="entry name" value="IV_pilin_GFxxxE"/>
    <property type="match status" value="1"/>
</dbReference>